<dbReference type="Proteomes" id="UP000515728">
    <property type="component" value="Chromosome"/>
</dbReference>
<dbReference type="PANTHER" id="PTHR10091">
    <property type="entry name" value="ALDOSE-1-EPIMERASE"/>
    <property type="match status" value="1"/>
</dbReference>
<comment type="similarity">
    <text evidence="2 5">Belongs to the aldose epimerase family.</text>
</comment>
<proteinExistence type="inferred from homology"/>
<evidence type="ECO:0000256" key="8">
    <source>
        <dbReference type="PIRSR" id="PIRSR005096-3"/>
    </source>
</evidence>
<name>A0A7G7MJ18_9PSEU</name>
<reference evidence="9 10" key="1">
    <citation type="submission" date="2020-08" db="EMBL/GenBank/DDBJ databases">
        <authorList>
            <person name="Mo P."/>
        </authorList>
    </citation>
    <scope>NUCLEOTIDE SEQUENCE [LARGE SCALE GENOMIC DNA]</scope>
    <source>
        <strain evidence="9 10">CGMCC 4.1532</strain>
    </source>
</reference>
<dbReference type="RefSeq" id="WP_185719608.1">
    <property type="nucleotide sequence ID" value="NZ_BAAAWI010000001.1"/>
</dbReference>
<feature type="binding site" evidence="8">
    <location>
        <begin position="60"/>
        <end position="61"/>
    </location>
    <ligand>
        <name>beta-D-galactose</name>
        <dbReference type="ChEBI" id="CHEBI:27667"/>
    </ligand>
</feature>
<evidence type="ECO:0000313" key="10">
    <source>
        <dbReference type="Proteomes" id="UP000515728"/>
    </source>
</evidence>
<dbReference type="PIRSF" id="PIRSF005096">
    <property type="entry name" value="GALM"/>
    <property type="match status" value="1"/>
</dbReference>
<dbReference type="GO" id="GO:0004034">
    <property type="term" value="F:aldose 1-epimerase activity"/>
    <property type="evidence" value="ECO:0007669"/>
    <property type="project" value="UniProtKB-EC"/>
</dbReference>
<dbReference type="Pfam" id="PF01263">
    <property type="entry name" value="Aldose_epim"/>
    <property type="match status" value="1"/>
</dbReference>
<dbReference type="InterPro" id="IPR047215">
    <property type="entry name" value="Galactose_mutarotase-like"/>
</dbReference>
<dbReference type="KEGG" id="ppel:H6H00_01590"/>
<organism evidence="9 10">
    <name type="scientific">Pseudonocardia petroleophila</name>
    <dbReference type="NCBI Taxonomy" id="37331"/>
    <lineage>
        <taxon>Bacteria</taxon>
        <taxon>Bacillati</taxon>
        <taxon>Actinomycetota</taxon>
        <taxon>Actinomycetes</taxon>
        <taxon>Pseudonocardiales</taxon>
        <taxon>Pseudonocardiaceae</taxon>
        <taxon>Pseudonocardia</taxon>
    </lineage>
</organism>
<dbReference type="SUPFAM" id="SSF74650">
    <property type="entry name" value="Galactose mutarotase-like"/>
    <property type="match status" value="1"/>
</dbReference>
<comment type="catalytic activity">
    <reaction evidence="5">
        <text>alpha-D-glucose = beta-D-glucose</text>
        <dbReference type="Rhea" id="RHEA:10264"/>
        <dbReference type="ChEBI" id="CHEBI:15903"/>
        <dbReference type="ChEBI" id="CHEBI:17925"/>
        <dbReference type="EC" id="5.1.3.3"/>
    </reaction>
</comment>
<evidence type="ECO:0000256" key="6">
    <source>
        <dbReference type="PIRSR" id="PIRSR005096-1"/>
    </source>
</evidence>
<dbReference type="CDD" id="cd09019">
    <property type="entry name" value="galactose_mutarotase_like"/>
    <property type="match status" value="1"/>
</dbReference>
<dbReference type="GO" id="GO:0006006">
    <property type="term" value="P:glucose metabolic process"/>
    <property type="evidence" value="ECO:0007669"/>
    <property type="project" value="TreeGrafter"/>
</dbReference>
<evidence type="ECO:0000256" key="1">
    <source>
        <dbReference type="ARBA" id="ARBA00005028"/>
    </source>
</evidence>
<keyword evidence="4 5" id="KW-0119">Carbohydrate metabolism</keyword>
<dbReference type="InterPro" id="IPR015443">
    <property type="entry name" value="Aldose_1-epimerase"/>
</dbReference>
<dbReference type="AlphaFoldDB" id="A0A7G7MJ18"/>
<evidence type="ECO:0000256" key="2">
    <source>
        <dbReference type="ARBA" id="ARBA00006206"/>
    </source>
</evidence>
<keyword evidence="3 5" id="KW-0413">Isomerase</keyword>
<dbReference type="GO" id="GO:0033499">
    <property type="term" value="P:galactose catabolic process via UDP-galactose, Leloir pathway"/>
    <property type="evidence" value="ECO:0007669"/>
    <property type="project" value="TreeGrafter"/>
</dbReference>
<evidence type="ECO:0000256" key="7">
    <source>
        <dbReference type="PIRSR" id="PIRSR005096-2"/>
    </source>
</evidence>
<comment type="pathway">
    <text evidence="1 5">Carbohydrate metabolism; hexose metabolism.</text>
</comment>
<evidence type="ECO:0000313" key="9">
    <source>
        <dbReference type="EMBL" id="QNG52779.1"/>
    </source>
</evidence>
<dbReference type="EMBL" id="CP060131">
    <property type="protein sequence ID" value="QNG52779.1"/>
    <property type="molecule type" value="Genomic_DNA"/>
</dbReference>
<keyword evidence="10" id="KW-1185">Reference proteome</keyword>
<evidence type="ECO:0000256" key="3">
    <source>
        <dbReference type="ARBA" id="ARBA00023235"/>
    </source>
</evidence>
<dbReference type="InterPro" id="IPR011013">
    <property type="entry name" value="Gal_mutarotase_sf_dom"/>
</dbReference>
<dbReference type="EC" id="5.1.3.3" evidence="5"/>
<gene>
    <name evidence="9" type="ORF">H6H00_01590</name>
</gene>
<dbReference type="InterPro" id="IPR014718">
    <property type="entry name" value="GH-type_carb-bd"/>
</dbReference>
<dbReference type="PANTHER" id="PTHR10091:SF0">
    <property type="entry name" value="GALACTOSE MUTAROTASE"/>
    <property type="match status" value="1"/>
</dbReference>
<evidence type="ECO:0000256" key="4">
    <source>
        <dbReference type="ARBA" id="ARBA00023277"/>
    </source>
</evidence>
<evidence type="ECO:0000256" key="5">
    <source>
        <dbReference type="PIRNR" id="PIRNR005096"/>
    </source>
</evidence>
<protein>
    <recommendedName>
        <fullName evidence="5">Aldose 1-epimerase</fullName>
        <ecNumber evidence="5">5.1.3.3</ecNumber>
    </recommendedName>
</protein>
<accession>A0A7G7MJ18</accession>
<dbReference type="InterPro" id="IPR008183">
    <property type="entry name" value="Aldose_1/G6P_1-epimerase"/>
</dbReference>
<feature type="binding site" evidence="7">
    <location>
        <position position="228"/>
    </location>
    <ligand>
        <name>beta-D-galactose</name>
        <dbReference type="ChEBI" id="CHEBI:27667"/>
    </ligand>
</feature>
<dbReference type="GO" id="GO:0030246">
    <property type="term" value="F:carbohydrate binding"/>
    <property type="evidence" value="ECO:0007669"/>
    <property type="project" value="InterPro"/>
</dbReference>
<dbReference type="Gene3D" id="2.70.98.10">
    <property type="match status" value="1"/>
</dbReference>
<feature type="binding site" evidence="8">
    <location>
        <begin position="158"/>
        <end position="160"/>
    </location>
    <ligand>
        <name>beta-D-galactose</name>
        <dbReference type="ChEBI" id="CHEBI:27667"/>
    </ligand>
</feature>
<dbReference type="UniPathway" id="UPA00242"/>
<sequence>MIELRSDVLTVGVVPHGARLARLVAPDRDGVPGEVVLGLAEDAYPGDRAYLGATVGRFANRIAGGRFVLDGREHRVPCNEPRTALHGGPVGLDHADFAAGEVRSSPGGQCVTLRHRHGGDGFPGTLDVAVTYTARGPELHIGILAVTDAATVVNLTNHAYFHLGGGGPVGGHEVRVFADRYLPVDDDLIPTGELAPVGGTPFDLRSPARIDAGLAADHPQLGVAGGYDHTFVLDGSGPVAGELRAAAHVREPGRGRTLTVFTDQPGVQFYSGNMLDGTVTLHDGRRAGYREAFCLEPQHFPDSPNRPEFPSTVLRPGEERRTRILLRLGMD</sequence>
<feature type="active site" description="Proton donor" evidence="6">
    <location>
        <position position="158"/>
    </location>
</feature>
<feature type="active site" description="Proton acceptor" evidence="6">
    <location>
        <position position="296"/>
    </location>
</feature>